<feature type="active site" description="Schiff-base intermediate with substrate" evidence="4">
    <location>
        <position position="186"/>
    </location>
</feature>
<dbReference type="UniPathway" id="UPA00053">
    <property type="reaction ID" value="UER00086"/>
</dbReference>
<evidence type="ECO:0000313" key="6">
    <source>
        <dbReference type="Proteomes" id="UP000033038"/>
    </source>
</evidence>
<dbReference type="PATRIC" id="fig|1434109.4.peg.72"/>
<keyword evidence="4" id="KW-0057">Aromatic amino acid biosynthesis</keyword>
<evidence type="ECO:0000256" key="2">
    <source>
        <dbReference type="ARBA" id="ARBA00023239"/>
    </source>
</evidence>
<evidence type="ECO:0000256" key="3">
    <source>
        <dbReference type="ARBA" id="ARBA00023270"/>
    </source>
</evidence>
<evidence type="ECO:0000256" key="4">
    <source>
        <dbReference type="HAMAP-Rule" id="MF_00214"/>
    </source>
</evidence>
<dbReference type="NCBIfam" id="TIGR01093">
    <property type="entry name" value="aroD"/>
    <property type="match status" value="1"/>
</dbReference>
<dbReference type="KEGG" id="mbw:MSBRW_0076"/>
<organism evidence="5 6">
    <name type="scientific">Methanosarcina barkeri str. Wiesmoor</name>
    <dbReference type="NCBI Taxonomy" id="1434109"/>
    <lineage>
        <taxon>Archaea</taxon>
        <taxon>Methanobacteriati</taxon>
        <taxon>Methanobacteriota</taxon>
        <taxon>Stenosarchaea group</taxon>
        <taxon>Methanomicrobia</taxon>
        <taxon>Methanosarcinales</taxon>
        <taxon>Methanosarcinaceae</taxon>
        <taxon>Methanosarcina</taxon>
    </lineage>
</organism>
<feature type="binding site" evidence="4">
    <location>
        <position position="227"/>
    </location>
    <ligand>
        <name>3-dehydroquinate</name>
        <dbReference type="ChEBI" id="CHEBI:32364"/>
    </ligand>
</feature>
<dbReference type="EMBL" id="CP009526">
    <property type="protein sequence ID" value="AKB49329.1"/>
    <property type="molecule type" value="Genomic_DNA"/>
</dbReference>
<reference evidence="5 6" key="1">
    <citation type="submission" date="2014-07" db="EMBL/GenBank/DDBJ databases">
        <title>Methanogenic archaea and the global carbon cycle.</title>
        <authorList>
            <person name="Henriksen J.R."/>
            <person name="Luke J."/>
            <person name="Reinhart S."/>
            <person name="Benedict M.N."/>
            <person name="Youngblut N.D."/>
            <person name="Metcalf M.E."/>
            <person name="Whitaker R.J."/>
            <person name="Metcalf W.W."/>
        </authorList>
    </citation>
    <scope>NUCLEOTIDE SEQUENCE [LARGE SCALE GENOMIC DNA]</scope>
    <source>
        <strain evidence="5 6">Wiesmoor</strain>
    </source>
</reference>
<dbReference type="GO" id="GO:0046279">
    <property type="term" value="P:3,4-dihydroxybenzoate biosynthetic process"/>
    <property type="evidence" value="ECO:0007669"/>
    <property type="project" value="UniProtKB-ARBA"/>
</dbReference>
<comment type="catalytic activity">
    <reaction evidence="1 4">
        <text>3-dehydroquinate = 3-dehydroshikimate + H2O</text>
        <dbReference type="Rhea" id="RHEA:21096"/>
        <dbReference type="ChEBI" id="CHEBI:15377"/>
        <dbReference type="ChEBI" id="CHEBI:16630"/>
        <dbReference type="ChEBI" id="CHEBI:32364"/>
        <dbReference type="EC" id="4.2.1.10"/>
    </reaction>
</comment>
<dbReference type="AlphaFoldDB" id="A0A0E3QIV2"/>
<dbReference type="InterPro" id="IPR013785">
    <property type="entry name" value="Aldolase_TIM"/>
</dbReference>
<comment type="caution">
    <text evidence="4">Lacks conserved residue(s) required for the propagation of feature annotation.</text>
</comment>
<comment type="pathway">
    <text evidence="4">Metabolic intermediate biosynthesis; chorismate biosynthesis; chorismate from D-erythrose 4-phosphate and phosphoenolpyruvate: step 3/7.</text>
</comment>
<proteinExistence type="inferred from homology"/>
<feature type="binding site" evidence="4">
    <location>
        <position position="252"/>
    </location>
    <ligand>
        <name>3-dehydroquinate</name>
        <dbReference type="ChEBI" id="CHEBI:32364"/>
    </ligand>
</feature>
<dbReference type="GO" id="GO:0008652">
    <property type="term" value="P:amino acid biosynthetic process"/>
    <property type="evidence" value="ECO:0007669"/>
    <property type="project" value="UniProtKB-KW"/>
</dbReference>
<evidence type="ECO:0000313" key="5">
    <source>
        <dbReference type="EMBL" id="AKB49329.1"/>
    </source>
</evidence>
<sequence>MVISGKTKTEEETFISRKQKPEQTMIHIGQLDLEKKAAVVAVILEKSLEISRKAAKMGADLLEIRLDLLGIRDLETAAETIRKVKSETGLPVILTNRSITEGGKWEGKEADRIELLTNLISLKDGPDAVDIELSAGREARDQVIKAAKAHGKTVIVSSHDFSRTPAFQEMKTILEEAFLAGADIAKLAVMPQSRRDVLNLLRVALDAREAGNAVCTIAMGRLGKHTRVIAPFYGSVLTYAAVNSEVSAAPGQFQVDEVKKILELLE</sequence>
<dbReference type="HAMAP" id="MF_00214">
    <property type="entry name" value="AroD"/>
    <property type="match status" value="1"/>
</dbReference>
<evidence type="ECO:0000256" key="1">
    <source>
        <dbReference type="ARBA" id="ARBA00001864"/>
    </source>
</evidence>
<keyword evidence="4" id="KW-0028">Amino-acid biosynthesis</keyword>
<dbReference type="Pfam" id="PF01487">
    <property type="entry name" value="DHquinase_I"/>
    <property type="match status" value="1"/>
</dbReference>
<comment type="subunit">
    <text evidence="4">Homodimer.</text>
</comment>
<dbReference type="SUPFAM" id="SSF51569">
    <property type="entry name" value="Aldolase"/>
    <property type="match status" value="1"/>
</dbReference>
<comment type="function">
    <text evidence="4">Involved in the third step of the chorismate pathway, which leads to the biosynthesis of aromatic amino acids. Catalyzes the cis-dehydration of 3-dehydroquinate (DHQ) and introduces the first double bond of the aromatic ring to yield 3-dehydroshikimate.</text>
</comment>
<protein>
    <recommendedName>
        <fullName evidence="4">3-dehydroquinate dehydratase</fullName>
        <shortName evidence="4">3-dehydroquinase</shortName>
        <ecNumber evidence="4">4.2.1.10</ecNumber>
    </recommendedName>
    <alternativeName>
        <fullName evidence="4">Type I DHQase</fullName>
    </alternativeName>
    <alternativeName>
        <fullName evidence="4">Type I dehydroquinase</fullName>
        <shortName evidence="4">DHQ1</shortName>
    </alternativeName>
</protein>
<feature type="active site" description="Proton donor/acceptor" evidence="4">
    <location>
        <position position="159"/>
    </location>
</feature>
<dbReference type="GO" id="GO:0009423">
    <property type="term" value="P:chorismate biosynthetic process"/>
    <property type="evidence" value="ECO:0007669"/>
    <property type="project" value="UniProtKB-UniRule"/>
</dbReference>
<accession>A0A0E3QIV2</accession>
<dbReference type="Gene3D" id="3.20.20.70">
    <property type="entry name" value="Aldolase class I"/>
    <property type="match status" value="1"/>
</dbReference>
<name>A0A0E3QIV2_METBA</name>
<dbReference type="PANTHER" id="PTHR43699:SF1">
    <property type="entry name" value="3-DEHYDROQUINATE DEHYDRATASE"/>
    <property type="match status" value="1"/>
</dbReference>
<dbReference type="PANTHER" id="PTHR43699">
    <property type="entry name" value="3-DEHYDROQUINATE DEHYDRATASE"/>
    <property type="match status" value="1"/>
</dbReference>
<dbReference type="HOGENOM" id="CLU_064444_2_1_2"/>
<feature type="binding site" evidence="4">
    <location>
        <begin position="63"/>
        <end position="65"/>
    </location>
    <ligand>
        <name>3-dehydroquinate</name>
        <dbReference type="ChEBI" id="CHEBI:32364"/>
    </ligand>
</feature>
<gene>
    <name evidence="4" type="primary">aroD</name>
    <name evidence="5" type="ORF">MSBRW_0076</name>
</gene>
<dbReference type="EC" id="4.2.1.10" evidence="4"/>
<dbReference type="InterPro" id="IPR001381">
    <property type="entry name" value="DHquinase_I"/>
</dbReference>
<dbReference type="Proteomes" id="UP000033038">
    <property type="component" value="Chromosome"/>
</dbReference>
<comment type="similarity">
    <text evidence="4">Belongs to the type-I 3-dehydroquinase family.</text>
</comment>
<dbReference type="FunFam" id="3.20.20.70:FF:000047">
    <property type="entry name" value="3-dehydroquinate dehydratase"/>
    <property type="match status" value="1"/>
</dbReference>
<dbReference type="GO" id="GO:0009073">
    <property type="term" value="P:aromatic amino acid family biosynthetic process"/>
    <property type="evidence" value="ECO:0007669"/>
    <property type="project" value="UniProtKB-KW"/>
</dbReference>
<dbReference type="GO" id="GO:0003855">
    <property type="term" value="F:3-dehydroquinate dehydratase activity"/>
    <property type="evidence" value="ECO:0007669"/>
    <property type="project" value="UniProtKB-UniRule"/>
</dbReference>
<keyword evidence="2 4" id="KW-0456">Lyase</keyword>
<feature type="binding site" evidence="4">
    <location>
        <position position="97"/>
    </location>
    <ligand>
        <name>3-dehydroquinate</name>
        <dbReference type="ChEBI" id="CHEBI:32364"/>
    </ligand>
</feature>
<dbReference type="CDD" id="cd00502">
    <property type="entry name" value="DHQase_I"/>
    <property type="match status" value="1"/>
</dbReference>
<keyword evidence="3 4" id="KW-0704">Schiff base</keyword>
<dbReference type="InterPro" id="IPR050146">
    <property type="entry name" value="Type-I_3-dehydroquinase"/>
</dbReference>